<comment type="similarity">
    <text evidence="2">Belongs to the bZIP family.</text>
</comment>
<dbReference type="InterPro" id="IPR046347">
    <property type="entry name" value="bZIP_sf"/>
</dbReference>
<feature type="compositionally biased region" description="Basic and acidic residues" evidence="8">
    <location>
        <begin position="127"/>
        <end position="138"/>
    </location>
</feature>
<evidence type="ECO:0000256" key="6">
    <source>
        <dbReference type="ARBA" id="ARBA00023230"/>
    </source>
</evidence>
<dbReference type="GO" id="GO:0003677">
    <property type="term" value="F:DNA binding"/>
    <property type="evidence" value="ECO:0007669"/>
    <property type="project" value="UniProtKB-KW"/>
</dbReference>
<dbReference type="InterPro" id="IPR044280">
    <property type="entry name" value="Hac1/HY5"/>
</dbReference>
<feature type="compositionally biased region" description="Polar residues" evidence="8">
    <location>
        <begin position="1"/>
        <end position="10"/>
    </location>
</feature>
<evidence type="ECO:0000256" key="8">
    <source>
        <dbReference type="SAM" id="MobiDB-lite"/>
    </source>
</evidence>
<keyword evidence="6" id="KW-0834">Unfolded protein response</keyword>
<dbReference type="PROSITE" id="PS50217">
    <property type="entry name" value="BZIP"/>
    <property type="match status" value="1"/>
</dbReference>
<dbReference type="STRING" id="41688.A0A2N3NIW6"/>
<dbReference type="VEuPathDB" id="FungiDB:jhhlp_000578"/>
<evidence type="ECO:0000256" key="3">
    <source>
        <dbReference type="ARBA" id="ARBA00023015"/>
    </source>
</evidence>
<keyword evidence="3" id="KW-0805">Transcription regulation</keyword>
<evidence type="ECO:0000313" key="10">
    <source>
        <dbReference type="EMBL" id="PKS12374.1"/>
    </source>
</evidence>
<dbReference type="SUPFAM" id="SSF57959">
    <property type="entry name" value="Leucine zipper domain"/>
    <property type="match status" value="1"/>
</dbReference>
<feature type="region of interest" description="Disordered" evidence="8">
    <location>
        <begin position="236"/>
        <end position="285"/>
    </location>
</feature>
<keyword evidence="7" id="KW-0539">Nucleus</keyword>
<accession>A0A2N3NIW6</accession>
<evidence type="ECO:0000313" key="11">
    <source>
        <dbReference type="Proteomes" id="UP000233524"/>
    </source>
</evidence>
<evidence type="ECO:0000256" key="1">
    <source>
        <dbReference type="ARBA" id="ARBA00004123"/>
    </source>
</evidence>
<gene>
    <name evidence="10" type="ORF">jhhlp_000578</name>
</gene>
<evidence type="ECO:0000256" key="4">
    <source>
        <dbReference type="ARBA" id="ARBA00023125"/>
    </source>
</evidence>
<feature type="compositionally biased region" description="Polar residues" evidence="8">
    <location>
        <begin position="236"/>
        <end position="262"/>
    </location>
</feature>
<keyword evidence="5" id="KW-0804">Transcription</keyword>
<dbReference type="PANTHER" id="PTHR46714:SF6">
    <property type="entry name" value="TRANSCRIPTIONAL ACTIVATOR HAC1"/>
    <property type="match status" value="1"/>
</dbReference>
<name>A0A2N3NIW6_9PEZI</name>
<keyword evidence="11" id="KW-1185">Reference proteome</keyword>
<feature type="domain" description="BZIP" evidence="9">
    <location>
        <begin position="133"/>
        <end position="190"/>
    </location>
</feature>
<feature type="compositionally biased region" description="Low complexity" evidence="8">
    <location>
        <begin position="267"/>
        <end position="279"/>
    </location>
</feature>
<dbReference type="InterPro" id="IPR004827">
    <property type="entry name" value="bZIP"/>
</dbReference>
<dbReference type="EMBL" id="NLAX01000003">
    <property type="protein sequence ID" value="PKS12374.1"/>
    <property type="molecule type" value="Genomic_DNA"/>
</dbReference>
<dbReference type="SMART" id="SM00338">
    <property type="entry name" value="BRLZ"/>
    <property type="match status" value="1"/>
</dbReference>
<organism evidence="10 11">
    <name type="scientific">Lomentospora prolificans</name>
    <dbReference type="NCBI Taxonomy" id="41688"/>
    <lineage>
        <taxon>Eukaryota</taxon>
        <taxon>Fungi</taxon>
        <taxon>Dikarya</taxon>
        <taxon>Ascomycota</taxon>
        <taxon>Pezizomycotina</taxon>
        <taxon>Sordariomycetes</taxon>
        <taxon>Hypocreomycetidae</taxon>
        <taxon>Microascales</taxon>
        <taxon>Microascaceae</taxon>
        <taxon>Lomentospora</taxon>
    </lineage>
</organism>
<feature type="compositionally biased region" description="Low complexity" evidence="8">
    <location>
        <begin position="85"/>
        <end position="97"/>
    </location>
</feature>
<dbReference type="GO" id="GO:0005634">
    <property type="term" value="C:nucleus"/>
    <property type="evidence" value="ECO:0007669"/>
    <property type="project" value="UniProtKB-SubCell"/>
</dbReference>
<sequence>MATWEEQTSPLVKFEASPTESFLSTPGDIYPPLFTASSTSASNTMNPMEIMTPPPFTEARGQPAALSSIVTSPDPAAISPDVADTASAPMTAPSPSSTERKPAKKRKSWGQVLPEPKTNLPPRKRAKTEDEKEQRRVERVLRNRRAAQSSRERKRQEVEALEQRNKELEARVLSIEKTNLLLLEELNKYRRTAGVVTRSSSPLDALPSNPVTLTSELFRSQDGHKSLIDQLMFTEPSHSTVNPSSLSPEATPHNGEQNQVESEQVHAEPAANESASPSSTHKPTTELTQRPAAMLCDLQCQQSVDLPRSWTASQISAAQLQAHLLILSALVSTCQRPLTQIAMSLKAGFSLPPTPSILKTIIWLVTRPRSSRRTRSTCPSSSTRTATEPPKTQRLQAGNTSQRKLNSVFTFPTLRITSLQKILTCSPILARPLQDATMEALRLVPESCDDRVGDSLTSNSVTRDGNTAQPEWLEGFQLPSREALLTLLWALRVEARKSNVDAGICNASNIIVYRNKFDRLSRKRQLEKNLCMLGEKRQRLG</sequence>
<dbReference type="InParanoid" id="A0A2N3NIW6"/>
<reference evidence="10 11" key="1">
    <citation type="journal article" date="2017" name="G3 (Bethesda)">
        <title>First Draft Genome Sequence of the Pathogenic Fungus Lomentospora prolificans (Formerly Scedosporium prolificans).</title>
        <authorList>
            <person name="Luo R."/>
            <person name="Zimin A."/>
            <person name="Workman R."/>
            <person name="Fan Y."/>
            <person name="Pertea G."/>
            <person name="Grossman N."/>
            <person name="Wear M.P."/>
            <person name="Jia B."/>
            <person name="Miller H."/>
            <person name="Casadevall A."/>
            <person name="Timp W."/>
            <person name="Zhang S.X."/>
            <person name="Salzberg S.L."/>
        </authorList>
    </citation>
    <scope>NUCLEOTIDE SEQUENCE [LARGE SCALE GENOMIC DNA]</scope>
    <source>
        <strain evidence="10 11">JHH-5317</strain>
    </source>
</reference>
<feature type="region of interest" description="Disordered" evidence="8">
    <location>
        <begin position="1"/>
        <end position="138"/>
    </location>
</feature>
<dbReference type="Proteomes" id="UP000233524">
    <property type="component" value="Unassembled WGS sequence"/>
</dbReference>
<comment type="caution">
    <text evidence="10">The sequence shown here is derived from an EMBL/GenBank/DDBJ whole genome shotgun (WGS) entry which is preliminary data.</text>
</comment>
<dbReference type="PANTHER" id="PTHR46714">
    <property type="entry name" value="TRANSCRIPTIONAL ACTIVATOR HAC1"/>
    <property type="match status" value="1"/>
</dbReference>
<evidence type="ECO:0000256" key="2">
    <source>
        <dbReference type="ARBA" id="ARBA00007163"/>
    </source>
</evidence>
<evidence type="ECO:0000256" key="7">
    <source>
        <dbReference type="ARBA" id="ARBA00023242"/>
    </source>
</evidence>
<evidence type="ECO:0000256" key="5">
    <source>
        <dbReference type="ARBA" id="ARBA00023163"/>
    </source>
</evidence>
<dbReference type="GO" id="GO:0006986">
    <property type="term" value="P:response to unfolded protein"/>
    <property type="evidence" value="ECO:0007669"/>
    <property type="project" value="UniProtKB-KW"/>
</dbReference>
<dbReference type="OrthoDB" id="674948at2759"/>
<evidence type="ECO:0000259" key="9">
    <source>
        <dbReference type="PROSITE" id="PS50217"/>
    </source>
</evidence>
<feature type="region of interest" description="Disordered" evidence="8">
    <location>
        <begin position="372"/>
        <end position="399"/>
    </location>
</feature>
<proteinExistence type="inferred from homology"/>
<protein>
    <recommendedName>
        <fullName evidence="9">BZIP domain-containing protein</fullName>
    </recommendedName>
</protein>
<keyword evidence="4" id="KW-0238">DNA-binding</keyword>
<dbReference type="Pfam" id="PF07716">
    <property type="entry name" value="bZIP_2"/>
    <property type="match status" value="1"/>
</dbReference>
<dbReference type="GO" id="GO:0045944">
    <property type="term" value="P:positive regulation of transcription by RNA polymerase II"/>
    <property type="evidence" value="ECO:0007669"/>
    <property type="project" value="InterPro"/>
</dbReference>
<feature type="compositionally biased region" description="Low complexity" evidence="8">
    <location>
        <begin position="376"/>
        <end position="387"/>
    </location>
</feature>
<dbReference type="AlphaFoldDB" id="A0A2N3NIW6"/>
<dbReference type="GO" id="GO:0000981">
    <property type="term" value="F:DNA-binding transcription factor activity, RNA polymerase II-specific"/>
    <property type="evidence" value="ECO:0007669"/>
    <property type="project" value="InterPro"/>
</dbReference>
<comment type="subcellular location">
    <subcellularLocation>
        <location evidence="1">Nucleus</location>
    </subcellularLocation>
</comment>